<dbReference type="KEGG" id="dez:DKM44_12355"/>
<dbReference type="AlphaFoldDB" id="A0A2Z3JI96"/>
<dbReference type="EMBL" id="CP029494">
    <property type="protein sequence ID" value="AWN24665.1"/>
    <property type="molecule type" value="Genomic_DNA"/>
</dbReference>
<sequence>MVQHYTDTRTAEGRVRFLLDGPDVLLSTEGHGWQRSERFGSFQDAALALALDLRIPQALYVQALEELYHQLHFFGQPGAA</sequence>
<evidence type="ECO:0000313" key="1">
    <source>
        <dbReference type="EMBL" id="AWN24665.1"/>
    </source>
</evidence>
<dbReference type="Proteomes" id="UP000245368">
    <property type="component" value="Chromosome"/>
</dbReference>
<accession>A0A2Z3JI96</accession>
<dbReference type="OrthoDB" id="71422at2"/>
<evidence type="ECO:0000313" key="2">
    <source>
        <dbReference type="Proteomes" id="UP000245368"/>
    </source>
</evidence>
<gene>
    <name evidence="1" type="ORF">DKM44_12355</name>
</gene>
<reference evidence="1 2" key="1">
    <citation type="submission" date="2018-05" db="EMBL/GenBank/DDBJ databases">
        <title>Complete Genome Sequence of Deinococcus sp. strain 17bor-2.</title>
        <authorList>
            <person name="Srinivasan S."/>
        </authorList>
    </citation>
    <scope>NUCLEOTIDE SEQUENCE [LARGE SCALE GENOMIC DNA]</scope>
    <source>
        <strain evidence="1 2">17bor-2</strain>
    </source>
</reference>
<dbReference type="RefSeq" id="WP_109828389.1">
    <property type="nucleotide sequence ID" value="NZ_CP029494.1"/>
</dbReference>
<protein>
    <submittedName>
        <fullName evidence="1">Uncharacterized protein</fullName>
    </submittedName>
</protein>
<proteinExistence type="predicted"/>
<keyword evidence="2" id="KW-1185">Reference proteome</keyword>
<organism evidence="1 2">
    <name type="scientific">Deinococcus irradiatisoli</name>
    <dbReference type="NCBI Taxonomy" id="2202254"/>
    <lineage>
        <taxon>Bacteria</taxon>
        <taxon>Thermotogati</taxon>
        <taxon>Deinococcota</taxon>
        <taxon>Deinococci</taxon>
        <taxon>Deinococcales</taxon>
        <taxon>Deinococcaceae</taxon>
        <taxon>Deinococcus</taxon>
    </lineage>
</organism>
<name>A0A2Z3JI96_9DEIO</name>